<sequence>MRHLLTTILLTLGASFLLSACSNENTDQKNTQKDQSKKSVEVPKNPLKEAYFGNLHIHTSWSFDGFTNGSVTEPDDAYRWAKGEAIPGGGDGTPLKIKVPLDWYAVSEHAEYMGVFKKMEDPNSPFSKLPIAKRITSDDQAEATQAFAEVLDEMNKGIPQDELNDTELAQSLWQEIIKIGDKHNEPGKFTTFSAFEWTSAPNNRNLHRVVLFANNENIPQLPYSVFDSPKPEDLWKYMENARKNGATLLAVPHNGNASDGMMFEMVDSDDQPITKAYSESRMRNEPLYEITQIKGTSEAHPDLSPNDEFAGFEIWDYTLSAITERPKNRKGSYLREAYKDGLKLEKKGAGNPFKYGVIGDSDTHNSASSIEEDNYTGKFGMENDPKHRLNGIPGSPDPLNQQIREFSSGGLAGIWAESNTREALFEAMMRKETFATSGTRLKVRFFGSFEYSKELMEDNNWVKMAYEKGVPMGGDLSAAASNKSPIFAVHAIKEANGANLDRIQIIKGWVDQSGKTQEKIYNIALSDGRTVDASGNAPAVGNTVDASKATYTNDIGDTELKALWTDPEFDANLHAFYYVRVLEIPTPRWSTYDAKKLGIEPRKDLPTSIQERGWSSPIWYTPTSK</sequence>
<feature type="chain" id="PRO_5046454041" evidence="1">
    <location>
        <begin position="21"/>
        <end position="625"/>
    </location>
</feature>
<evidence type="ECO:0000313" key="3">
    <source>
        <dbReference type="Proteomes" id="UP001500298"/>
    </source>
</evidence>
<reference evidence="3" key="1">
    <citation type="journal article" date="2019" name="Int. J. Syst. Evol. Microbiol.">
        <title>The Global Catalogue of Microorganisms (GCM) 10K type strain sequencing project: providing services to taxonomists for standard genome sequencing and annotation.</title>
        <authorList>
            <consortium name="The Broad Institute Genomics Platform"/>
            <consortium name="The Broad Institute Genome Sequencing Center for Infectious Disease"/>
            <person name="Wu L."/>
            <person name="Ma J."/>
        </authorList>
    </citation>
    <scope>NUCLEOTIDE SEQUENCE [LARGE SCALE GENOMIC DNA]</scope>
    <source>
        <strain evidence="3">JCM 18326</strain>
    </source>
</reference>
<dbReference type="Proteomes" id="UP001500298">
    <property type="component" value="Unassembled WGS sequence"/>
</dbReference>
<evidence type="ECO:0000256" key="1">
    <source>
        <dbReference type="SAM" id="SignalP"/>
    </source>
</evidence>
<dbReference type="PROSITE" id="PS51257">
    <property type="entry name" value="PROKAR_LIPOPROTEIN"/>
    <property type="match status" value="1"/>
</dbReference>
<comment type="caution">
    <text evidence="2">The sequence shown here is derived from an EMBL/GenBank/DDBJ whole genome shotgun (WGS) entry which is preliminary data.</text>
</comment>
<protein>
    <submittedName>
        <fullName evidence="2">DUF3604 domain-containing protein</fullName>
    </submittedName>
</protein>
<dbReference type="Pfam" id="PF12228">
    <property type="entry name" value="DUF3604"/>
    <property type="match status" value="1"/>
</dbReference>
<gene>
    <name evidence="2" type="ORF">GCM10023331_11780</name>
</gene>
<feature type="signal peptide" evidence="1">
    <location>
        <begin position="1"/>
        <end position="20"/>
    </location>
</feature>
<dbReference type="SUPFAM" id="SSF89550">
    <property type="entry name" value="PHP domain-like"/>
    <property type="match status" value="1"/>
</dbReference>
<dbReference type="RefSeq" id="WP_345370019.1">
    <property type="nucleotide sequence ID" value="NZ_BAABJX010000020.1"/>
</dbReference>
<proteinExistence type="predicted"/>
<name>A0ABP9D491_9BACT</name>
<dbReference type="InterPro" id="IPR022028">
    <property type="entry name" value="DUF3604"/>
</dbReference>
<keyword evidence="1" id="KW-0732">Signal</keyword>
<dbReference type="Gene3D" id="3.20.20.140">
    <property type="entry name" value="Metal-dependent hydrolases"/>
    <property type="match status" value="1"/>
</dbReference>
<organism evidence="2 3">
    <name type="scientific">Algivirga pacifica</name>
    <dbReference type="NCBI Taxonomy" id="1162670"/>
    <lineage>
        <taxon>Bacteria</taxon>
        <taxon>Pseudomonadati</taxon>
        <taxon>Bacteroidota</taxon>
        <taxon>Cytophagia</taxon>
        <taxon>Cytophagales</taxon>
        <taxon>Flammeovirgaceae</taxon>
        <taxon>Algivirga</taxon>
    </lineage>
</organism>
<accession>A0ABP9D491</accession>
<dbReference type="EMBL" id="BAABJX010000020">
    <property type="protein sequence ID" value="GAA4828397.1"/>
    <property type="molecule type" value="Genomic_DNA"/>
</dbReference>
<evidence type="ECO:0000313" key="2">
    <source>
        <dbReference type="EMBL" id="GAA4828397.1"/>
    </source>
</evidence>
<dbReference type="InterPro" id="IPR016195">
    <property type="entry name" value="Pol/histidinol_Pase-like"/>
</dbReference>
<keyword evidence="3" id="KW-1185">Reference proteome</keyword>